<keyword evidence="2" id="KW-1185">Reference proteome</keyword>
<proteinExistence type="predicted"/>
<dbReference type="RefSeq" id="WP_090631486.1">
    <property type="nucleotide sequence ID" value="NZ_CVRB01000001.1"/>
</dbReference>
<dbReference type="AlphaFoldDB" id="A0A0U1NSV1"/>
<dbReference type="SUPFAM" id="SSF89796">
    <property type="entry name" value="CoA-transferase family III (CaiB/BaiF)"/>
    <property type="match status" value="1"/>
</dbReference>
<dbReference type="Gene3D" id="3.40.50.10540">
    <property type="entry name" value="Crotonobetainyl-coa:carnitine coa-transferase, domain 1"/>
    <property type="match status" value="1"/>
</dbReference>
<sequence length="371" mass="41063">MTLLSNLKILDFSTLLPGPFATLLLTDLGAEVLHVKKPASREAWFDDRYLNRSKKSITLDLKQDESKDLVKQLVKEYDIVLEQFRPGVMERLGLGYDDLKKINPRLIYCSLTGFGQTGPYKDRPGHDINYLSIAGLSSYSGTQKGGPPNQGTQIADIAGGSLHSVVAILSAVIYRERTGEGQFIDISMTDCSFALNALFAPTYLVGEKNLEPEKLMLNGGTFYGYYQTKDGRYFSVGSLEPQFRKALCEAIGRVDLIETSFSNNPEHIASFKEAVKQEFLLKTFDEWQDIFADFEACAEPVLTFAEACEHPQLIARGMVVEVPKVDGGTQKQIACPIKTSVFTPNYKHVGLSPGDSNKEVFVGLNKLESSS</sequence>
<dbReference type="STRING" id="1499688.BN000_00929"/>
<accession>A0A0U1NSV1</accession>
<dbReference type="PANTHER" id="PTHR48228">
    <property type="entry name" value="SUCCINYL-COA--D-CITRAMALATE COA-TRANSFERASE"/>
    <property type="match status" value="1"/>
</dbReference>
<dbReference type="InterPro" id="IPR050509">
    <property type="entry name" value="CoA-transferase_III"/>
</dbReference>
<organism evidence="1 2">
    <name type="scientific">Neobacillus massiliamazoniensis</name>
    <dbReference type="NCBI Taxonomy" id="1499688"/>
    <lineage>
        <taxon>Bacteria</taxon>
        <taxon>Bacillati</taxon>
        <taxon>Bacillota</taxon>
        <taxon>Bacilli</taxon>
        <taxon>Bacillales</taxon>
        <taxon>Bacillaceae</taxon>
        <taxon>Neobacillus</taxon>
    </lineage>
</organism>
<dbReference type="GO" id="GO:0003824">
    <property type="term" value="F:catalytic activity"/>
    <property type="evidence" value="ECO:0007669"/>
    <property type="project" value="InterPro"/>
</dbReference>
<protein>
    <submittedName>
        <fullName evidence="1">L-carnitine dehydratase/bile acid-inducible protein F</fullName>
    </submittedName>
</protein>
<dbReference type="InterPro" id="IPR023606">
    <property type="entry name" value="CoA-Trfase_III_dom_1_sf"/>
</dbReference>
<dbReference type="Gene3D" id="3.30.1540.10">
    <property type="entry name" value="formyl-coa transferase, domain 3"/>
    <property type="match status" value="1"/>
</dbReference>
<dbReference type="OrthoDB" id="9797653at2"/>
<reference evidence="2" key="1">
    <citation type="submission" date="2015-05" db="EMBL/GenBank/DDBJ databases">
        <authorList>
            <person name="Urmite Genomes"/>
        </authorList>
    </citation>
    <scope>NUCLEOTIDE SEQUENCE [LARGE SCALE GENOMIC DNA]</scope>
    <source>
        <strain evidence="2">LF1</strain>
    </source>
</reference>
<dbReference type="Pfam" id="PF02515">
    <property type="entry name" value="CoA_transf_3"/>
    <property type="match status" value="1"/>
</dbReference>
<evidence type="ECO:0000313" key="1">
    <source>
        <dbReference type="EMBL" id="CRK81035.1"/>
    </source>
</evidence>
<dbReference type="PANTHER" id="PTHR48228:SF5">
    <property type="entry name" value="ALPHA-METHYLACYL-COA RACEMASE"/>
    <property type="match status" value="1"/>
</dbReference>
<dbReference type="InterPro" id="IPR003673">
    <property type="entry name" value="CoA-Trfase_fam_III"/>
</dbReference>
<gene>
    <name evidence="1" type="ORF">BN000_00929</name>
</gene>
<dbReference type="Proteomes" id="UP000199087">
    <property type="component" value="Unassembled WGS sequence"/>
</dbReference>
<dbReference type="InterPro" id="IPR044855">
    <property type="entry name" value="CoA-Trfase_III_dom3_sf"/>
</dbReference>
<evidence type="ECO:0000313" key="2">
    <source>
        <dbReference type="Proteomes" id="UP000199087"/>
    </source>
</evidence>
<dbReference type="EMBL" id="CVRB01000001">
    <property type="protein sequence ID" value="CRK81035.1"/>
    <property type="molecule type" value="Genomic_DNA"/>
</dbReference>
<name>A0A0U1NSV1_9BACI</name>